<proteinExistence type="predicted"/>
<gene>
    <name evidence="3" type="ORF">KR50_00260</name>
</gene>
<dbReference type="PANTHER" id="PTHR21343:SF1">
    <property type="entry name" value="COBYRIC ACID SYNTHASE"/>
    <property type="match status" value="1"/>
</dbReference>
<name>A0A0C2VUV2_9BACL</name>
<protein>
    <submittedName>
        <fullName evidence="3">Cobyric acid synthase</fullName>
    </submittedName>
</protein>
<dbReference type="Pfam" id="PF01656">
    <property type="entry name" value="CbiA"/>
    <property type="match status" value="1"/>
</dbReference>
<dbReference type="EMBL" id="JXRR01000001">
    <property type="protein sequence ID" value="KIL52697.1"/>
    <property type="molecule type" value="Genomic_DNA"/>
</dbReference>
<dbReference type="SUPFAM" id="SSF52540">
    <property type="entry name" value="P-loop containing nucleoside triphosphate hydrolases"/>
    <property type="match status" value="1"/>
</dbReference>
<evidence type="ECO:0000259" key="2">
    <source>
        <dbReference type="Pfam" id="PF01656"/>
    </source>
</evidence>
<evidence type="ECO:0000313" key="4">
    <source>
        <dbReference type="Proteomes" id="UP000031972"/>
    </source>
</evidence>
<keyword evidence="4" id="KW-1185">Reference proteome</keyword>
<comment type="caution">
    <text evidence="3">The sequence shown here is derived from an EMBL/GenBank/DDBJ whole genome shotgun (WGS) entry which is preliminary data.</text>
</comment>
<keyword evidence="1" id="KW-0315">Glutamine amidotransferase</keyword>
<evidence type="ECO:0000313" key="3">
    <source>
        <dbReference type="EMBL" id="KIL52697.1"/>
    </source>
</evidence>
<dbReference type="InterPro" id="IPR027417">
    <property type="entry name" value="P-loop_NTPase"/>
</dbReference>
<dbReference type="OrthoDB" id="9808302at2"/>
<dbReference type="UniPathway" id="UPA00148"/>
<dbReference type="Gene3D" id="3.40.50.300">
    <property type="entry name" value="P-loop containing nucleotide triphosphate hydrolases"/>
    <property type="match status" value="1"/>
</dbReference>
<feature type="domain" description="CobQ/CobB/MinD/ParA nucleotide binding" evidence="2">
    <location>
        <begin position="4"/>
        <end position="62"/>
    </location>
</feature>
<evidence type="ECO:0000256" key="1">
    <source>
        <dbReference type="ARBA" id="ARBA00022962"/>
    </source>
</evidence>
<dbReference type="PANTHER" id="PTHR21343">
    <property type="entry name" value="DETHIOBIOTIN SYNTHETASE"/>
    <property type="match status" value="1"/>
</dbReference>
<dbReference type="AlphaFoldDB" id="A0A0C2VUV2"/>
<organism evidence="3 4">
    <name type="scientific">Jeotgalibacillus campisalis</name>
    <dbReference type="NCBI Taxonomy" id="220754"/>
    <lineage>
        <taxon>Bacteria</taxon>
        <taxon>Bacillati</taxon>
        <taxon>Bacillota</taxon>
        <taxon>Bacilli</taxon>
        <taxon>Bacillales</taxon>
        <taxon>Caryophanaceae</taxon>
        <taxon>Jeotgalibacillus</taxon>
    </lineage>
</organism>
<dbReference type="InterPro" id="IPR002586">
    <property type="entry name" value="CobQ/CobB/MinD/ParA_Nub-bd_dom"/>
</dbReference>
<reference evidence="3 4" key="1">
    <citation type="submission" date="2015-01" db="EMBL/GenBank/DDBJ databases">
        <title>Jeotgalibacillus campisalis genome sequencing.</title>
        <authorList>
            <person name="Goh K.M."/>
            <person name="Chan K.-G."/>
            <person name="Yaakop A.S."/>
            <person name="Ee R."/>
            <person name="Gan H.M."/>
            <person name="Chan C.S."/>
        </authorList>
    </citation>
    <scope>NUCLEOTIDE SEQUENCE [LARGE SCALE GENOMIC DNA]</scope>
    <source>
        <strain evidence="3 4">SF-57</strain>
    </source>
</reference>
<accession>A0A0C2VUV2</accession>
<dbReference type="GO" id="GO:0009236">
    <property type="term" value="P:cobalamin biosynthetic process"/>
    <property type="evidence" value="ECO:0007669"/>
    <property type="project" value="UniProtKB-UniPathway"/>
</dbReference>
<dbReference type="PATRIC" id="fig|220754.4.peg.26"/>
<dbReference type="Proteomes" id="UP000031972">
    <property type="component" value="Unassembled WGS sequence"/>
</dbReference>
<sequence length="91" mass="9937">MNGIMLQGTSSDVGKSFIATLFCRLLVQDGIKTVPFKSQNMSNNSYVTADGLEIGKVQGVQAETAKDDELTVQQKPPLDWVKIREIIGLPL</sequence>